<reference evidence="4" key="1">
    <citation type="submission" date="2025-08" db="UniProtKB">
        <authorList>
            <consortium name="RefSeq"/>
        </authorList>
    </citation>
    <scope>IDENTIFICATION</scope>
</reference>
<proteinExistence type="predicted"/>
<keyword evidence="1" id="KW-0812">Transmembrane</keyword>
<feature type="transmembrane region" description="Helical" evidence="1">
    <location>
        <begin position="93"/>
        <end position="113"/>
    </location>
</feature>
<evidence type="ECO:0000259" key="2">
    <source>
        <dbReference type="Pfam" id="PF06813"/>
    </source>
</evidence>
<name>A0AB40C6K2_DIOCR</name>
<keyword evidence="1" id="KW-1133">Transmembrane helix</keyword>
<evidence type="ECO:0000256" key="1">
    <source>
        <dbReference type="SAM" id="Phobius"/>
    </source>
</evidence>
<feature type="transmembrane region" description="Helical" evidence="1">
    <location>
        <begin position="20"/>
        <end position="38"/>
    </location>
</feature>
<accession>A0AB40C6K2</accession>
<organism evidence="3 4">
    <name type="scientific">Dioscorea cayennensis subsp. rotundata</name>
    <name type="common">White Guinea yam</name>
    <name type="synonym">Dioscorea rotundata</name>
    <dbReference type="NCBI Taxonomy" id="55577"/>
    <lineage>
        <taxon>Eukaryota</taxon>
        <taxon>Viridiplantae</taxon>
        <taxon>Streptophyta</taxon>
        <taxon>Embryophyta</taxon>
        <taxon>Tracheophyta</taxon>
        <taxon>Spermatophyta</taxon>
        <taxon>Magnoliopsida</taxon>
        <taxon>Liliopsida</taxon>
        <taxon>Dioscoreales</taxon>
        <taxon>Dioscoreaceae</taxon>
        <taxon>Dioscorea</taxon>
    </lineage>
</organism>
<dbReference type="RefSeq" id="XP_039135442.1">
    <property type="nucleotide sequence ID" value="XM_039279508.1"/>
</dbReference>
<protein>
    <submittedName>
        <fullName evidence="4">Uncharacterized protein LOC120272639</fullName>
    </submittedName>
</protein>
<keyword evidence="3" id="KW-1185">Reference proteome</keyword>
<feature type="transmembrane region" description="Helical" evidence="1">
    <location>
        <begin position="59"/>
        <end position="81"/>
    </location>
</feature>
<feature type="domain" description="Nodulin-like" evidence="2">
    <location>
        <begin position="7"/>
        <end position="109"/>
    </location>
</feature>
<keyword evidence="1" id="KW-0472">Membrane</keyword>
<dbReference type="GeneID" id="120272639"/>
<dbReference type="Proteomes" id="UP001515500">
    <property type="component" value="Chromosome 11"/>
</dbReference>
<dbReference type="AlphaFoldDB" id="A0AB40C6K2"/>
<dbReference type="Pfam" id="PF06813">
    <property type="entry name" value="Nodulin-like"/>
    <property type="match status" value="1"/>
</dbReference>
<gene>
    <name evidence="4" type="primary">LOC120272639</name>
</gene>
<dbReference type="InterPro" id="IPR010658">
    <property type="entry name" value="Nodulin-like"/>
</dbReference>
<sequence length="130" mass="14781">MGFAFYLYSALFANDPAKFLLMVAIIPFTMCCTAMLLLRKSPSSVFPAPAVKEDDETEIKYFNIINAFTVVVAVYLLSFDITGDHRRLLSKAFSIRLIILLPLPMAIPFRIWFKEARSRANRAPELDLEV</sequence>
<evidence type="ECO:0000313" key="4">
    <source>
        <dbReference type="RefSeq" id="XP_039135442.1"/>
    </source>
</evidence>
<evidence type="ECO:0000313" key="3">
    <source>
        <dbReference type="Proteomes" id="UP001515500"/>
    </source>
</evidence>